<dbReference type="EMBL" id="AUZM01000036">
    <property type="protein sequence ID" value="ERT06462.1"/>
    <property type="molecule type" value="Genomic_DNA"/>
</dbReference>
<evidence type="ECO:0000256" key="3">
    <source>
        <dbReference type="ARBA" id="ARBA00023004"/>
    </source>
</evidence>
<gene>
    <name evidence="6" type="ORF">M595_3583</name>
</gene>
<evidence type="ECO:0000259" key="5">
    <source>
        <dbReference type="Pfam" id="PF00149"/>
    </source>
</evidence>
<dbReference type="InterPro" id="IPR011239">
    <property type="entry name" value="Pesterase_cyn"/>
</dbReference>
<dbReference type="GO" id="GO:0016787">
    <property type="term" value="F:hydrolase activity"/>
    <property type="evidence" value="ECO:0007669"/>
    <property type="project" value="UniProtKB-KW"/>
</dbReference>
<evidence type="ECO:0000313" key="6">
    <source>
        <dbReference type="EMBL" id="ERT06462.1"/>
    </source>
</evidence>
<organism evidence="6 7">
    <name type="scientific">Lyngbya aestuarii BL J</name>
    <dbReference type="NCBI Taxonomy" id="1348334"/>
    <lineage>
        <taxon>Bacteria</taxon>
        <taxon>Bacillati</taxon>
        <taxon>Cyanobacteriota</taxon>
        <taxon>Cyanophyceae</taxon>
        <taxon>Oscillatoriophycideae</taxon>
        <taxon>Oscillatoriales</taxon>
        <taxon>Microcoleaceae</taxon>
        <taxon>Lyngbya</taxon>
    </lineage>
</organism>
<keyword evidence="1" id="KW-0479">Metal-binding</keyword>
<dbReference type="PANTHER" id="PTHR42988">
    <property type="entry name" value="PHOSPHOHYDROLASE"/>
    <property type="match status" value="1"/>
</dbReference>
<dbReference type="InterPro" id="IPR050884">
    <property type="entry name" value="CNP_phosphodiesterase-III"/>
</dbReference>
<protein>
    <submittedName>
        <fullName evidence="6">Calcineurin-like phosphoesterase family protein</fullName>
    </submittedName>
</protein>
<keyword evidence="2" id="KW-0378">Hydrolase</keyword>
<dbReference type="PANTHER" id="PTHR42988:SF2">
    <property type="entry name" value="CYCLIC NUCLEOTIDE PHOSPHODIESTERASE CBUA0032-RELATED"/>
    <property type="match status" value="1"/>
</dbReference>
<evidence type="ECO:0000313" key="7">
    <source>
        <dbReference type="Proteomes" id="UP000017127"/>
    </source>
</evidence>
<dbReference type="RefSeq" id="WP_023067301.1">
    <property type="nucleotide sequence ID" value="NZ_AUZM01000036.1"/>
</dbReference>
<dbReference type="Pfam" id="PF00149">
    <property type="entry name" value="Metallophos"/>
    <property type="match status" value="1"/>
</dbReference>
<dbReference type="Proteomes" id="UP000017127">
    <property type="component" value="Unassembled WGS sequence"/>
</dbReference>
<keyword evidence="7" id="KW-1185">Reference proteome</keyword>
<evidence type="ECO:0000256" key="1">
    <source>
        <dbReference type="ARBA" id="ARBA00022723"/>
    </source>
</evidence>
<dbReference type="PATRIC" id="fig|1348334.3.peg.3466"/>
<evidence type="ECO:0000256" key="4">
    <source>
        <dbReference type="ARBA" id="ARBA00025742"/>
    </source>
</evidence>
<name>U7QGT3_9CYAN</name>
<evidence type="ECO:0000256" key="2">
    <source>
        <dbReference type="ARBA" id="ARBA00022801"/>
    </source>
</evidence>
<reference evidence="6 7" key="1">
    <citation type="journal article" date="2013" name="Front. Microbiol.">
        <title>Comparative genomic analyses of the cyanobacterium, Lyngbya aestuarii BL J, a powerful hydrogen producer.</title>
        <authorList>
            <person name="Kothari A."/>
            <person name="Vaughn M."/>
            <person name="Garcia-Pichel F."/>
        </authorList>
    </citation>
    <scope>NUCLEOTIDE SEQUENCE [LARGE SCALE GENOMIC DNA]</scope>
    <source>
        <strain evidence="6 7">BL J</strain>
    </source>
</reference>
<comment type="similarity">
    <text evidence="4">Belongs to the cyclic nucleotide phosphodiesterase class-III family.</text>
</comment>
<accession>U7QGT3</accession>
<dbReference type="SUPFAM" id="SSF56300">
    <property type="entry name" value="Metallo-dependent phosphatases"/>
    <property type="match status" value="1"/>
</dbReference>
<dbReference type="AlphaFoldDB" id="U7QGT3"/>
<keyword evidence="3" id="KW-0408">Iron</keyword>
<comment type="caution">
    <text evidence="6">The sequence shown here is derived from an EMBL/GenBank/DDBJ whole genome shotgun (WGS) entry which is preliminary data.</text>
</comment>
<dbReference type="PIRSF" id="PIRSF035427">
    <property type="entry name" value="All2852"/>
    <property type="match status" value="1"/>
</dbReference>
<dbReference type="Gene3D" id="3.60.21.10">
    <property type="match status" value="1"/>
</dbReference>
<proteinExistence type="inferred from homology"/>
<dbReference type="OrthoDB" id="2036332at2"/>
<dbReference type="InterPro" id="IPR004843">
    <property type="entry name" value="Calcineurin-like_PHP"/>
</dbReference>
<dbReference type="InterPro" id="IPR029052">
    <property type="entry name" value="Metallo-depent_PP-like"/>
</dbReference>
<feature type="domain" description="Calcineurin-like phosphoesterase" evidence="5">
    <location>
        <begin position="5"/>
        <end position="222"/>
    </location>
</feature>
<sequence length="361" mass="40979">MSLNFRFAIVSDLHIALSHTIWDHPTRFHLVEVSIPTLELVLEHLAECDLDFLLLPGDLTQDGEIDNHVWLSKRLAKLPFPVYVVPGNHDVPLSVGNDKVTGLSDFPRYYHQFGYENIDQLHYTHEILPGVRLIGLNSNIFDQTGRQIGYLDQQQLDWLKAVLATTEDELVMVMLHHNVIEHLPGQATNPLGRRYMLKNAPQLLEILDQAGVKLVFTGHLHVQDIAQWQNIYEITTGSLVSYPHPYRIVNFRTESDGKQVLQIESHRITSVAGWPDLTEQSRERIADHSFAFMTKLLTSPPLSLPQEQAVQLAPDLRYFWADVAGGDAELHFPTLPTPVRDYFEAFSSESAIDNQATLLLS</sequence>
<dbReference type="GO" id="GO:0046872">
    <property type="term" value="F:metal ion binding"/>
    <property type="evidence" value="ECO:0007669"/>
    <property type="project" value="UniProtKB-KW"/>
</dbReference>